<dbReference type="FunFam" id="3.80.10.10:FF:000041">
    <property type="entry name" value="LRR receptor-like serine/threonine-protein kinase ERECTA"/>
    <property type="match status" value="1"/>
</dbReference>
<evidence type="ECO:0000256" key="2">
    <source>
        <dbReference type="ARBA" id="ARBA00022614"/>
    </source>
</evidence>
<comment type="caution">
    <text evidence="9">The sequence shown here is derived from an EMBL/GenBank/DDBJ whole genome shotgun (WGS) entry which is preliminary data.</text>
</comment>
<dbReference type="Gramene" id="PRQ58098">
    <property type="protein sequence ID" value="PRQ58098"/>
    <property type="gene ID" value="RchiOBHm_Chr1g0355511"/>
</dbReference>
<dbReference type="PANTHER" id="PTHR27008:SF596">
    <property type="entry name" value="OS02G0215500 PROTEIN"/>
    <property type="match status" value="1"/>
</dbReference>
<keyword evidence="9" id="KW-0808">Transferase</keyword>
<evidence type="ECO:0000256" key="3">
    <source>
        <dbReference type="ARBA" id="ARBA00022692"/>
    </source>
</evidence>
<keyword evidence="10" id="KW-1185">Reference proteome</keyword>
<dbReference type="STRING" id="74649.A0A2P6SHE6"/>
<evidence type="ECO:0000256" key="6">
    <source>
        <dbReference type="ARBA" id="ARBA00022989"/>
    </source>
</evidence>
<keyword evidence="4" id="KW-0732">Signal</keyword>
<dbReference type="EMBL" id="PDCK01000039">
    <property type="protein sequence ID" value="PRQ58098.1"/>
    <property type="molecule type" value="Genomic_DNA"/>
</dbReference>
<evidence type="ECO:0000256" key="5">
    <source>
        <dbReference type="ARBA" id="ARBA00022737"/>
    </source>
</evidence>
<evidence type="ECO:0000256" key="4">
    <source>
        <dbReference type="ARBA" id="ARBA00022729"/>
    </source>
</evidence>
<dbReference type="Gene3D" id="3.80.10.10">
    <property type="entry name" value="Ribonuclease Inhibitor"/>
    <property type="match status" value="1"/>
</dbReference>
<dbReference type="GO" id="GO:0004674">
    <property type="term" value="F:protein serine/threonine kinase activity"/>
    <property type="evidence" value="ECO:0007669"/>
    <property type="project" value="UniProtKB-KW"/>
</dbReference>
<keyword evidence="9" id="KW-0418">Kinase</keyword>
<dbReference type="InterPro" id="IPR051809">
    <property type="entry name" value="Plant_receptor-like_S/T_kinase"/>
</dbReference>
<evidence type="ECO:0000256" key="7">
    <source>
        <dbReference type="ARBA" id="ARBA00023136"/>
    </source>
</evidence>
<dbReference type="EC" id="2.7.11.1" evidence="9"/>
<sequence length="124" mass="13261">MLSGTIPPSIYNITAIVTLELGINQIQGSIPSDLGNAFPSLEDFSIMENEFTGSIPLSISNATNLVSFNVGDNNLTGQVPNLRKLHNLMDFSIALNHLGTGNQGDLSFVSDLINATRSWISPSL</sequence>
<name>A0A2P6SHE6_ROSCH</name>
<keyword evidence="8" id="KW-0325">Glycoprotein</keyword>
<evidence type="ECO:0000256" key="1">
    <source>
        <dbReference type="ARBA" id="ARBA00004370"/>
    </source>
</evidence>
<keyword evidence="2" id="KW-0433">Leucine-rich repeat</keyword>
<dbReference type="GO" id="GO:0016020">
    <property type="term" value="C:membrane"/>
    <property type="evidence" value="ECO:0007669"/>
    <property type="project" value="UniProtKB-SubCell"/>
</dbReference>
<evidence type="ECO:0000256" key="8">
    <source>
        <dbReference type="ARBA" id="ARBA00023180"/>
    </source>
</evidence>
<keyword evidence="9" id="KW-0723">Serine/threonine-protein kinase</keyword>
<keyword evidence="5" id="KW-0677">Repeat</keyword>
<protein>
    <submittedName>
        <fullName evidence="9">Putative non-specific serine/threonine protein kinase</fullName>
        <ecNumber evidence="9">2.7.11.1</ecNumber>
    </submittedName>
</protein>
<accession>A0A2P6SHE6</accession>
<evidence type="ECO:0000313" key="10">
    <source>
        <dbReference type="Proteomes" id="UP000238479"/>
    </source>
</evidence>
<dbReference type="InterPro" id="IPR032675">
    <property type="entry name" value="LRR_dom_sf"/>
</dbReference>
<keyword evidence="3" id="KW-0812">Transmembrane</keyword>
<comment type="subcellular location">
    <subcellularLocation>
        <location evidence="1">Membrane</location>
    </subcellularLocation>
</comment>
<dbReference type="Proteomes" id="UP000238479">
    <property type="component" value="Chromosome 1"/>
</dbReference>
<dbReference type="PANTHER" id="PTHR27008">
    <property type="entry name" value="OS04G0122200 PROTEIN"/>
    <property type="match status" value="1"/>
</dbReference>
<evidence type="ECO:0000313" key="9">
    <source>
        <dbReference type="EMBL" id="PRQ58098.1"/>
    </source>
</evidence>
<organism evidence="9 10">
    <name type="scientific">Rosa chinensis</name>
    <name type="common">China rose</name>
    <dbReference type="NCBI Taxonomy" id="74649"/>
    <lineage>
        <taxon>Eukaryota</taxon>
        <taxon>Viridiplantae</taxon>
        <taxon>Streptophyta</taxon>
        <taxon>Embryophyta</taxon>
        <taxon>Tracheophyta</taxon>
        <taxon>Spermatophyta</taxon>
        <taxon>Magnoliopsida</taxon>
        <taxon>eudicotyledons</taxon>
        <taxon>Gunneridae</taxon>
        <taxon>Pentapetalae</taxon>
        <taxon>rosids</taxon>
        <taxon>fabids</taxon>
        <taxon>Rosales</taxon>
        <taxon>Rosaceae</taxon>
        <taxon>Rosoideae</taxon>
        <taxon>Rosoideae incertae sedis</taxon>
        <taxon>Rosa</taxon>
    </lineage>
</organism>
<proteinExistence type="predicted"/>
<keyword evidence="6" id="KW-1133">Transmembrane helix</keyword>
<keyword evidence="7" id="KW-0472">Membrane</keyword>
<dbReference type="AlphaFoldDB" id="A0A2P6SHE6"/>
<dbReference type="SUPFAM" id="SSF52058">
    <property type="entry name" value="L domain-like"/>
    <property type="match status" value="1"/>
</dbReference>
<reference evidence="9 10" key="1">
    <citation type="journal article" date="2018" name="Nat. Genet.">
        <title>The Rosa genome provides new insights in the design of modern roses.</title>
        <authorList>
            <person name="Bendahmane M."/>
        </authorList>
    </citation>
    <scope>NUCLEOTIDE SEQUENCE [LARGE SCALE GENOMIC DNA]</scope>
    <source>
        <strain evidence="10">cv. Old Blush</strain>
    </source>
</reference>
<gene>
    <name evidence="9" type="ORF">RchiOBHm_Chr1g0355511</name>
</gene>